<evidence type="ECO:0000256" key="2">
    <source>
        <dbReference type="PROSITE-ProRule" id="PRU00703"/>
    </source>
</evidence>
<accession>A0A7W7Z863</accession>
<evidence type="ECO:0000313" key="5">
    <source>
        <dbReference type="Proteomes" id="UP000542353"/>
    </source>
</evidence>
<dbReference type="RefSeq" id="WP_184262050.1">
    <property type="nucleotide sequence ID" value="NZ_JACHIH010000041.1"/>
</dbReference>
<dbReference type="SMART" id="SM00116">
    <property type="entry name" value="CBS"/>
    <property type="match status" value="2"/>
</dbReference>
<dbReference type="PANTHER" id="PTHR43080:SF26">
    <property type="entry name" value="REGULATORY PROTEIN"/>
    <property type="match status" value="1"/>
</dbReference>
<dbReference type="PANTHER" id="PTHR43080">
    <property type="entry name" value="CBS DOMAIN-CONTAINING PROTEIN CBSX3, MITOCHONDRIAL"/>
    <property type="match status" value="1"/>
</dbReference>
<dbReference type="AlphaFoldDB" id="A0A7W7Z863"/>
<proteinExistence type="predicted"/>
<dbReference type="Proteomes" id="UP000542353">
    <property type="component" value="Unassembled WGS sequence"/>
</dbReference>
<evidence type="ECO:0000259" key="3">
    <source>
        <dbReference type="PROSITE" id="PS51371"/>
    </source>
</evidence>
<dbReference type="EMBL" id="JACHIH010000041">
    <property type="protein sequence ID" value="MBB5049605.1"/>
    <property type="molecule type" value="Genomic_DNA"/>
</dbReference>
<name>A0A7W7Z863_9BRAD</name>
<dbReference type="InterPro" id="IPR051257">
    <property type="entry name" value="Diverse_CBS-Domain"/>
</dbReference>
<feature type="domain" description="CBS" evidence="3">
    <location>
        <begin position="13"/>
        <end position="75"/>
    </location>
</feature>
<protein>
    <submittedName>
        <fullName evidence="4">CBS domain-containing protein</fullName>
    </submittedName>
</protein>
<organism evidence="4 5">
    <name type="scientific">Rhodopseudomonas rhenobacensis</name>
    <dbReference type="NCBI Taxonomy" id="87461"/>
    <lineage>
        <taxon>Bacteria</taxon>
        <taxon>Pseudomonadati</taxon>
        <taxon>Pseudomonadota</taxon>
        <taxon>Alphaproteobacteria</taxon>
        <taxon>Hyphomicrobiales</taxon>
        <taxon>Nitrobacteraceae</taxon>
        <taxon>Rhodopseudomonas</taxon>
    </lineage>
</organism>
<dbReference type="Pfam" id="PF00571">
    <property type="entry name" value="CBS"/>
    <property type="match status" value="2"/>
</dbReference>
<dbReference type="InterPro" id="IPR046342">
    <property type="entry name" value="CBS_dom_sf"/>
</dbReference>
<feature type="domain" description="CBS" evidence="3">
    <location>
        <begin position="85"/>
        <end position="141"/>
    </location>
</feature>
<dbReference type="InterPro" id="IPR000644">
    <property type="entry name" value="CBS_dom"/>
</dbReference>
<sequence>MYRFLEANVAGYMTRAVKAVRRDMTMRELQELFKRDDYNAYPVEEDGQVVGLVTKYDFLKCFAFAPIHMVPHYDELMNRTVGDVMTPDFIYVHPEIKLTRVLQLMIDHQTRSIPVVDNDRKLLGIISREDIMHALSDCTRH</sequence>
<gene>
    <name evidence="4" type="ORF">HNR60_004386</name>
</gene>
<keyword evidence="5" id="KW-1185">Reference proteome</keyword>
<dbReference type="Gene3D" id="3.10.580.10">
    <property type="entry name" value="CBS-domain"/>
    <property type="match status" value="1"/>
</dbReference>
<evidence type="ECO:0000256" key="1">
    <source>
        <dbReference type="ARBA" id="ARBA00023122"/>
    </source>
</evidence>
<dbReference type="SUPFAM" id="SSF54631">
    <property type="entry name" value="CBS-domain pair"/>
    <property type="match status" value="1"/>
</dbReference>
<evidence type="ECO:0000313" key="4">
    <source>
        <dbReference type="EMBL" id="MBB5049605.1"/>
    </source>
</evidence>
<dbReference type="PROSITE" id="PS51371">
    <property type="entry name" value="CBS"/>
    <property type="match status" value="2"/>
</dbReference>
<keyword evidence="1 2" id="KW-0129">CBS domain</keyword>
<comment type="caution">
    <text evidence="4">The sequence shown here is derived from an EMBL/GenBank/DDBJ whole genome shotgun (WGS) entry which is preliminary data.</text>
</comment>
<reference evidence="4 5" key="1">
    <citation type="submission" date="2020-08" db="EMBL/GenBank/DDBJ databases">
        <title>Genomic Encyclopedia of Type Strains, Phase IV (KMG-IV): sequencing the most valuable type-strain genomes for metagenomic binning, comparative biology and taxonomic classification.</title>
        <authorList>
            <person name="Goeker M."/>
        </authorList>
    </citation>
    <scope>NUCLEOTIDE SEQUENCE [LARGE SCALE GENOMIC DNA]</scope>
    <source>
        <strain evidence="4 5">DSM 12706</strain>
    </source>
</reference>